<feature type="transmembrane region" description="Helical" evidence="2">
    <location>
        <begin position="114"/>
        <end position="133"/>
    </location>
</feature>
<evidence type="ECO:0000256" key="2">
    <source>
        <dbReference type="SAM" id="Phobius"/>
    </source>
</evidence>
<dbReference type="PANTHER" id="PTHR23528:SF1">
    <property type="entry name" value="MAJOR FACILITATOR SUPERFAMILY (MFS) PROFILE DOMAIN-CONTAINING PROTEIN"/>
    <property type="match status" value="1"/>
</dbReference>
<dbReference type="SUPFAM" id="SSF103473">
    <property type="entry name" value="MFS general substrate transporter"/>
    <property type="match status" value="1"/>
</dbReference>
<keyword evidence="2" id="KW-0472">Membrane</keyword>
<dbReference type="Gene3D" id="1.20.1250.20">
    <property type="entry name" value="MFS general substrate transporter like domains"/>
    <property type="match status" value="2"/>
</dbReference>
<dbReference type="InterPro" id="IPR036259">
    <property type="entry name" value="MFS_trans_sf"/>
</dbReference>
<feature type="transmembrane region" description="Helical" evidence="2">
    <location>
        <begin position="391"/>
        <end position="417"/>
    </location>
</feature>
<evidence type="ECO:0000256" key="1">
    <source>
        <dbReference type="ARBA" id="ARBA00004141"/>
    </source>
</evidence>
<dbReference type="InterPro" id="IPR020846">
    <property type="entry name" value="MFS_dom"/>
</dbReference>
<dbReference type="AlphaFoldDB" id="A0A0H5QMK8"/>
<dbReference type="GO" id="GO:0016020">
    <property type="term" value="C:membrane"/>
    <property type="evidence" value="ECO:0007669"/>
    <property type="project" value="UniProtKB-SubCell"/>
</dbReference>
<dbReference type="Pfam" id="PF07690">
    <property type="entry name" value="MFS_1"/>
    <property type="match status" value="1"/>
</dbReference>
<feature type="transmembrane region" description="Helical" evidence="2">
    <location>
        <begin position="72"/>
        <end position="94"/>
    </location>
</feature>
<comment type="subcellular location">
    <subcellularLocation>
        <location evidence="1">Membrane</location>
        <topology evidence="1">Multi-pass membrane protein</topology>
    </subcellularLocation>
</comment>
<dbReference type="InterPro" id="IPR011701">
    <property type="entry name" value="MFS"/>
</dbReference>
<keyword evidence="2" id="KW-0812">Transmembrane</keyword>
<dbReference type="GO" id="GO:0022857">
    <property type="term" value="F:transmembrane transporter activity"/>
    <property type="evidence" value="ECO:0007669"/>
    <property type="project" value="InterPro"/>
</dbReference>
<reference evidence="4" key="1">
    <citation type="submission" date="2015-04" db="EMBL/GenBank/DDBJ databases">
        <title>The genome sequence of the plant pathogenic Rhizarian Plasmodiophora brassicae reveals insights in its biotrophic life cycle and the origin of chitin synthesis.</title>
        <authorList>
            <person name="Schwelm A."/>
            <person name="Fogelqvist J."/>
            <person name="Knaust A."/>
            <person name="Julke S."/>
            <person name="Lilja T."/>
            <person name="Dhandapani V."/>
            <person name="Bonilla-Rosso G."/>
            <person name="Karlsson M."/>
            <person name="Shevchenko A."/>
            <person name="Choi S.R."/>
            <person name="Kim H.G."/>
            <person name="Park J.Y."/>
            <person name="Lim Y.P."/>
            <person name="Ludwig-Muller J."/>
            <person name="Dixelius C."/>
        </authorList>
    </citation>
    <scope>NUCLEOTIDE SEQUENCE</scope>
    <source>
        <tissue evidence="4">Potato root galls</tissue>
    </source>
</reference>
<evidence type="ECO:0000313" key="4">
    <source>
        <dbReference type="EMBL" id="CRZ02782.1"/>
    </source>
</evidence>
<feature type="domain" description="Major facilitator superfamily (MFS) profile" evidence="3">
    <location>
        <begin position="286"/>
        <end position="487"/>
    </location>
</feature>
<feature type="non-terminal residue" evidence="4">
    <location>
        <position position="1"/>
    </location>
</feature>
<accession>A0A0H5QMK8</accession>
<dbReference type="EMBL" id="HACM01002340">
    <property type="protein sequence ID" value="CRZ02782.1"/>
    <property type="molecule type" value="Transcribed_RNA"/>
</dbReference>
<feature type="transmembrane region" description="Helical" evidence="2">
    <location>
        <begin position="460"/>
        <end position="480"/>
    </location>
</feature>
<proteinExistence type="predicted"/>
<feature type="transmembrane region" description="Helical" evidence="2">
    <location>
        <begin position="332"/>
        <end position="355"/>
    </location>
</feature>
<dbReference type="PANTHER" id="PTHR23528">
    <property type="match status" value="1"/>
</dbReference>
<feature type="transmembrane region" description="Helical" evidence="2">
    <location>
        <begin position="367"/>
        <end position="385"/>
    </location>
</feature>
<name>A0A0H5QMK8_9EUKA</name>
<keyword evidence="2" id="KW-1133">Transmembrane helix</keyword>
<sequence length="487" mass="53682">KAENRHLFFMNAVQSKHSPEVSPSAVRRRMSDDHSDISDDIAHLLEEVGVNSDEESVLSRYHSMIPLRPQQLFALSAYWLGWAMLWMPLLVIIIPKQIVEIAGSESKGSNMSSLLMLGSIVSLFCLPLFGSLSDRCQHSLGRRRPFMILGGVIGSFALIVMGCNPPMPVYTSMFLVLSISNNMIIAPYSALVPDLVPASQRGIASSWLGGMSMLGYLLGGFVTFFITSLGTFTTLALLNVCHALSMWYTVWKIVEFPYKPSPYIEVKKGGYFSGLLSVIKPLYKHDFLLLFLTRFLTQIGISTVEEFLSFFIGDAVGRPYTFLGNEVATTPAEAVSIMFIPMLFGALLSSSLSGYISDRLGGRRKIIVYWSGAVMAISCLMLTITRSYSGSLFVGGLFGLGYGAFTAVDWALVTDLLEDNAEFAKDMAVWGIALVLPNLVMPLVGRLLDWLQQMAPSYNIGYSIVFLIAAAEFAGGSYFVKYIYKIK</sequence>
<evidence type="ECO:0000259" key="3">
    <source>
        <dbReference type="PROSITE" id="PS50850"/>
    </source>
</evidence>
<protein>
    <recommendedName>
        <fullName evidence="3">Major facilitator superfamily (MFS) profile domain-containing protein</fullName>
    </recommendedName>
</protein>
<dbReference type="PROSITE" id="PS50850">
    <property type="entry name" value="MFS"/>
    <property type="match status" value="1"/>
</dbReference>
<organism evidence="4">
    <name type="scientific">Spongospora subterranea</name>
    <dbReference type="NCBI Taxonomy" id="70186"/>
    <lineage>
        <taxon>Eukaryota</taxon>
        <taxon>Sar</taxon>
        <taxon>Rhizaria</taxon>
        <taxon>Endomyxa</taxon>
        <taxon>Phytomyxea</taxon>
        <taxon>Plasmodiophorida</taxon>
        <taxon>Plasmodiophoridae</taxon>
        <taxon>Spongospora</taxon>
    </lineage>
</organism>
<feature type="transmembrane region" description="Helical" evidence="2">
    <location>
        <begin position="145"/>
        <end position="163"/>
    </location>
</feature>
<feature type="transmembrane region" description="Helical" evidence="2">
    <location>
        <begin position="429"/>
        <end position="448"/>
    </location>
</feature>